<dbReference type="EMBL" id="AP024828">
    <property type="protein sequence ID" value="BCZ21460.1"/>
    <property type="molecule type" value="Genomic_DNA"/>
</dbReference>
<feature type="compositionally biased region" description="Low complexity" evidence="1">
    <location>
        <begin position="61"/>
        <end position="73"/>
    </location>
</feature>
<proteinExistence type="predicted"/>
<sequence>MSVGAVPFVVSEVFDATDSVVIIVLPEQGPAAWRPLVGDIRDTNHPVGRAIGRIRANPGLAASDSPSARSARAMTGAVT</sequence>
<evidence type="ECO:0000256" key="1">
    <source>
        <dbReference type="SAM" id="MobiDB-lite"/>
    </source>
</evidence>
<protein>
    <submittedName>
        <fullName evidence="2">Uncharacterized protein</fullName>
    </submittedName>
</protein>
<gene>
    <name evidence="2" type="ORF">MTY59_13150</name>
</gene>
<keyword evidence="3" id="KW-1185">Reference proteome</keyword>
<reference evidence="2 3" key="1">
    <citation type="submission" date="2021-07" db="EMBL/GenBank/DDBJ databases">
        <title>Complete genome sequence of nontuberculous Mycobacterium sp. TY59.</title>
        <authorList>
            <person name="Fukushima K."/>
        </authorList>
    </citation>
    <scope>NUCLEOTIDE SEQUENCE [LARGE SCALE GENOMIC DNA]</scope>
    <source>
        <strain evidence="2 3">TY59</strain>
    </source>
</reference>
<accession>A0ABN6ICS8</accession>
<organism evidence="2 3">
    <name type="scientific">Mycobacterium senriense</name>
    <dbReference type="NCBI Taxonomy" id="2775496"/>
    <lineage>
        <taxon>Bacteria</taxon>
        <taxon>Bacillati</taxon>
        <taxon>Actinomycetota</taxon>
        <taxon>Actinomycetes</taxon>
        <taxon>Mycobacteriales</taxon>
        <taxon>Mycobacteriaceae</taxon>
        <taxon>Mycobacterium</taxon>
        <taxon>Mycobacterium avium complex (MAC)</taxon>
    </lineage>
</organism>
<evidence type="ECO:0000313" key="3">
    <source>
        <dbReference type="Proteomes" id="UP000826012"/>
    </source>
</evidence>
<feature type="region of interest" description="Disordered" evidence="1">
    <location>
        <begin position="56"/>
        <end position="79"/>
    </location>
</feature>
<dbReference type="Proteomes" id="UP000826012">
    <property type="component" value="Chromosome"/>
</dbReference>
<name>A0ABN6ICS8_9MYCO</name>
<evidence type="ECO:0000313" key="2">
    <source>
        <dbReference type="EMBL" id="BCZ21460.1"/>
    </source>
</evidence>